<keyword evidence="1" id="KW-0489">Methyltransferase</keyword>
<organism evidence="10 11">
    <name type="scientific">Riccia fluitans</name>
    <dbReference type="NCBI Taxonomy" id="41844"/>
    <lineage>
        <taxon>Eukaryota</taxon>
        <taxon>Viridiplantae</taxon>
        <taxon>Streptophyta</taxon>
        <taxon>Embryophyta</taxon>
        <taxon>Marchantiophyta</taxon>
        <taxon>Marchantiopsida</taxon>
        <taxon>Marchantiidae</taxon>
        <taxon>Marchantiales</taxon>
        <taxon>Ricciaceae</taxon>
        <taxon>Riccia</taxon>
    </lineage>
</organism>
<keyword evidence="4" id="KW-0479">Metal-binding</keyword>
<dbReference type="Gene3D" id="2.170.270.10">
    <property type="entry name" value="SET domain"/>
    <property type="match status" value="1"/>
</dbReference>
<dbReference type="SUPFAM" id="SSF82199">
    <property type="entry name" value="SET domain"/>
    <property type="match status" value="1"/>
</dbReference>
<evidence type="ECO:0000313" key="11">
    <source>
        <dbReference type="Proteomes" id="UP001605036"/>
    </source>
</evidence>
<dbReference type="GO" id="GO:0032259">
    <property type="term" value="P:methylation"/>
    <property type="evidence" value="ECO:0007669"/>
    <property type="project" value="UniProtKB-KW"/>
</dbReference>
<dbReference type="SMART" id="SM00317">
    <property type="entry name" value="SET"/>
    <property type="match status" value="1"/>
</dbReference>
<keyword evidence="2" id="KW-0808">Transferase</keyword>
<evidence type="ECO:0000256" key="2">
    <source>
        <dbReference type="ARBA" id="ARBA00022679"/>
    </source>
</evidence>
<feature type="domain" description="MYND-type" evidence="9">
    <location>
        <begin position="55"/>
        <end position="93"/>
    </location>
</feature>
<dbReference type="InterPro" id="IPR046341">
    <property type="entry name" value="SET_dom_sf"/>
</dbReference>
<dbReference type="EMBL" id="JBHFFA010000004">
    <property type="protein sequence ID" value="KAL2631968.1"/>
    <property type="molecule type" value="Genomic_DNA"/>
</dbReference>
<dbReference type="Gene3D" id="1.10.220.160">
    <property type="match status" value="1"/>
</dbReference>
<comment type="caution">
    <text evidence="10">The sequence shown here is derived from an EMBL/GenBank/DDBJ whole genome shotgun (WGS) entry which is preliminary data.</text>
</comment>
<keyword evidence="11" id="KW-1185">Reference proteome</keyword>
<feature type="domain" description="SET" evidence="8">
    <location>
        <begin position="10"/>
        <end position="248"/>
    </location>
</feature>
<proteinExistence type="predicted"/>
<dbReference type="PANTHER" id="PTHR12197:SF251">
    <property type="entry name" value="EG:BACR7C10.4 PROTEIN"/>
    <property type="match status" value="1"/>
</dbReference>
<dbReference type="Pfam" id="PF00856">
    <property type="entry name" value="SET"/>
    <property type="match status" value="1"/>
</dbReference>
<evidence type="ECO:0000256" key="4">
    <source>
        <dbReference type="ARBA" id="ARBA00022723"/>
    </source>
</evidence>
<dbReference type="AlphaFoldDB" id="A0ABD1YMG5"/>
<accession>A0ABD1YMG5</accession>
<dbReference type="GO" id="GO:0008270">
    <property type="term" value="F:zinc ion binding"/>
    <property type="evidence" value="ECO:0007669"/>
    <property type="project" value="UniProtKB-KW"/>
</dbReference>
<dbReference type="PROSITE" id="PS01360">
    <property type="entry name" value="ZF_MYND_1"/>
    <property type="match status" value="1"/>
</dbReference>
<dbReference type="InterPro" id="IPR002893">
    <property type="entry name" value="Znf_MYND"/>
</dbReference>
<evidence type="ECO:0000259" key="8">
    <source>
        <dbReference type="PROSITE" id="PS50280"/>
    </source>
</evidence>
<dbReference type="PROSITE" id="PS50280">
    <property type="entry name" value="SET"/>
    <property type="match status" value="1"/>
</dbReference>
<evidence type="ECO:0000256" key="7">
    <source>
        <dbReference type="PROSITE-ProRule" id="PRU00134"/>
    </source>
</evidence>
<evidence type="ECO:0000259" key="9">
    <source>
        <dbReference type="PROSITE" id="PS50865"/>
    </source>
</evidence>
<keyword evidence="3" id="KW-0949">S-adenosyl-L-methionine</keyword>
<keyword evidence="6" id="KW-0862">Zinc</keyword>
<dbReference type="SUPFAM" id="SSF48452">
    <property type="entry name" value="TPR-like"/>
    <property type="match status" value="1"/>
</dbReference>
<dbReference type="InterPro" id="IPR011990">
    <property type="entry name" value="TPR-like_helical_dom_sf"/>
</dbReference>
<name>A0ABD1YMG5_9MARC</name>
<dbReference type="PANTHER" id="PTHR12197">
    <property type="entry name" value="HISTONE-LYSINE N-METHYLTRANSFERASE SMYD"/>
    <property type="match status" value="1"/>
</dbReference>
<dbReference type="InterPro" id="IPR001214">
    <property type="entry name" value="SET_dom"/>
</dbReference>
<sequence>MSLEKFLLEQGLRISIDGTKGRCLVADRIFTPGEVIISQEPYSSVLDSSSGNRRCDNCFNLSSNLKRCSACKSVRYCCSSCQAYAWKRHKSECQMLIKLNEEKQRTPPPSLRLVVRLVIKRILQQSGVLSTTADDNFEIVEALPTHFSETQEERLVLYAQMANLVETIVAPSEVDLKDICQLFCRLACNAHTICDEEFRPVGTGLYPVISIINHSCAPNAVLLFDGKRGAVRALQRIEKGTEVTISYVELAGSTKSRQQALKEQYYFVCQCQRCMKMETGEGILEDAILEGYKCSVQQCNGAVLSGTDQPGSHCVTCGSGCDIKKFKLSESAANKLLDEANTATKSKDDAPARKLFEEAEEIQKEIFHVHSVHLMRTRDALMKICMSLKDWQSALRYCLLTLPAYERAYSLKSPLVGLQYFSLGKLQWFLGNSLEAMRALTRAKGILSVTHGSSSSLVRELSGTLQEATLESAYKDQSPYGLVSMGMDISSL</sequence>
<dbReference type="InterPro" id="IPR050869">
    <property type="entry name" value="H3K4_H4K5_MeTrfase"/>
</dbReference>
<dbReference type="PROSITE" id="PS50865">
    <property type="entry name" value="ZF_MYND_2"/>
    <property type="match status" value="1"/>
</dbReference>
<reference evidence="10 11" key="1">
    <citation type="submission" date="2024-09" db="EMBL/GenBank/DDBJ databases">
        <title>Chromosome-scale assembly of Riccia fluitans.</title>
        <authorList>
            <person name="Paukszto L."/>
            <person name="Sawicki J."/>
            <person name="Karawczyk K."/>
            <person name="Piernik-Szablinska J."/>
            <person name="Szczecinska M."/>
            <person name="Mazdziarz M."/>
        </authorList>
    </citation>
    <scope>NUCLEOTIDE SEQUENCE [LARGE SCALE GENOMIC DNA]</scope>
    <source>
        <strain evidence="10">Rf_01</strain>
        <tissue evidence="10">Aerial parts of the thallus</tissue>
    </source>
</reference>
<dbReference type="FunFam" id="2.170.270.10:FF:000013">
    <property type="entry name" value="Histone-lysine N-methyltransferase SMYD1 isoform 1"/>
    <property type="match status" value="1"/>
</dbReference>
<protein>
    <submittedName>
        <fullName evidence="10">Uncharacterized protein</fullName>
    </submittedName>
</protein>
<evidence type="ECO:0000313" key="10">
    <source>
        <dbReference type="EMBL" id="KAL2631968.1"/>
    </source>
</evidence>
<evidence type="ECO:0000256" key="6">
    <source>
        <dbReference type="ARBA" id="ARBA00022833"/>
    </source>
</evidence>
<keyword evidence="5 7" id="KW-0863">Zinc-finger</keyword>
<dbReference type="GO" id="GO:0008168">
    <property type="term" value="F:methyltransferase activity"/>
    <property type="evidence" value="ECO:0007669"/>
    <property type="project" value="UniProtKB-KW"/>
</dbReference>
<evidence type="ECO:0000256" key="3">
    <source>
        <dbReference type="ARBA" id="ARBA00022691"/>
    </source>
</evidence>
<dbReference type="Gene3D" id="1.25.40.10">
    <property type="entry name" value="Tetratricopeptide repeat domain"/>
    <property type="match status" value="1"/>
</dbReference>
<evidence type="ECO:0000256" key="5">
    <source>
        <dbReference type="ARBA" id="ARBA00022771"/>
    </source>
</evidence>
<dbReference type="Gene3D" id="6.10.140.2220">
    <property type="match status" value="1"/>
</dbReference>
<dbReference type="Proteomes" id="UP001605036">
    <property type="component" value="Unassembled WGS sequence"/>
</dbReference>
<dbReference type="Pfam" id="PF01753">
    <property type="entry name" value="zf-MYND"/>
    <property type="match status" value="1"/>
</dbReference>
<gene>
    <name evidence="10" type="ORF">R1flu_016654</name>
</gene>
<evidence type="ECO:0000256" key="1">
    <source>
        <dbReference type="ARBA" id="ARBA00022603"/>
    </source>
</evidence>